<evidence type="ECO:0000256" key="1">
    <source>
        <dbReference type="SAM" id="MobiDB-lite"/>
    </source>
</evidence>
<gene>
    <name evidence="2" type="ORF">GSTENG00030471001</name>
</gene>
<proteinExistence type="predicted"/>
<sequence length="47" mass="5278">MGERDVPSVEMESFSPQVLTEGKTEMGLGMSLQTKQEWWPDKTSGTM</sequence>
<dbReference type="AlphaFoldDB" id="Q4RQT2"/>
<reference evidence="2" key="1">
    <citation type="journal article" date="2004" name="Nature">
        <title>Genome duplication in the teleost fish Tetraodon nigroviridis reveals the early vertebrate proto-karyotype.</title>
        <authorList>
            <person name="Jaillon O."/>
            <person name="Aury J.-M."/>
            <person name="Brunet F."/>
            <person name="Petit J.-L."/>
            <person name="Stange-Thomann N."/>
            <person name="Mauceli E."/>
            <person name="Bouneau L."/>
            <person name="Fischer C."/>
            <person name="Ozouf-Costaz C."/>
            <person name="Bernot A."/>
            <person name="Nicaud S."/>
            <person name="Jaffe D."/>
            <person name="Fisher S."/>
            <person name="Lutfalla G."/>
            <person name="Dossat C."/>
            <person name="Segurens B."/>
            <person name="Dasilva C."/>
            <person name="Salanoubat M."/>
            <person name="Levy M."/>
            <person name="Boudet N."/>
            <person name="Castellano S."/>
            <person name="Anthouard V."/>
            <person name="Jubin C."/>
            <person name="Castelli V."/>
            <person name="Katinka M."/>
            <person name="Vacherie B."/>
            <person name="Biemont C."/>
            <person name="Skalli Z."/>
            <person name="Cattolico L."/>
            <person name="Poulain J."/>
            <person name="De Berardinis V."/>
            <person name="Cruaud C."/>
            <person name="Duprat S."/>
            <person name="Brottier P."/>
            <person name="Coutanceau J.-P."/>
            <person name="Gouzy J."/>
            <person name="Parra G."/>
            <person name="Lardier G."/>
            <person name="Chapple C."/>
            <person name="McKernan K.J."/>
            <person name="McEwan P."/>
            <person name="Bosak S."/>
            <person name="Kellis M."/>
            <person name="Volff J.-N."/>
            <person name="Guigo R."/>
            <person name="Zody M.C."/>
            <person name="Mesirov J."/>
            <person name="Lindblad-Toh K."/>
            <person name="Birren B."/>
            <person name="Nusbaum C."/>
            <person name="Kahn D."/>
            <person name="Robinson-Rechavi M."/>
            <person name="Laudet V."/>
            <person name="Schachter V."/>
            <person name="Quetier F."/>
            <person name="Saurin W."/>
            <person name="Scarpelli C."/>
            <person name="Wincker P."/>
            <person name="Lander E.S."/>
            <person name="Weissenbach J."/>
            <person name="Roest Crollius H."/>
        </authorList>
    </citation>
    <scope>NUCLEOTIDE SEQUENCE [LARGE SCALE GENOMIC DNA]</scope>
</reference>
<organism evidence="2">
    <name type="scientific">Tetraodon nigroviridis</name>
    <name type="common">Spotted green pufferfish</name>
    <name type="synonym">Chelonodon nigroviridis</name>
    <dbReference type="NCBI Taxonomy" id="99883"/>
    <lineage>
        <taxon>Eukaryota</taxon>
        <taxon>Metazoa</taxon>
        <taxon>Chordata</taxon>
        <taxon>Craniata</taxon>
        <taxon>Vertebrata</taxon>
        <taxon>Euteleostomi</taxon>
        <taxon>Actinopterygii</taxon>
        <taxon>Neopterygii</taxon>
        <taxon>Teleostei</taxon>
        <taxon>Neoteleostei</taxon>
        <taxon>Acanthomorphata</taxon>
        <taxon>Eupercaria</taxon>
        <taxon>Tetraodontiformes</taxon>
        <taxon>Tetradontoidea</taxon>
        <taxon>Tetraodontidae</taxon>
        <taxon>Tetraodon</taxon>
    </lineage>
</organism>
<dbReference type="KEGG" id="tng:GSTEN00030471G001"/>
<feature type="region of interest" description="Disordered" evidence="1">
    <location>
        <begin position="1"/>
        <end position="47"/>
    </location>
</feature>
<accession>Q4RQT2</accession>
<name>Q4RQT2_TETNG</name>
<evidence type="ECO:0000313" key="2">
    <source>
        <dbReference type="EMBL" id="CAG09250.1"/>
    </source>
</evidence>
<comment type="caution">
    <text evidence="2">The sequence shown here is derived from an EMBL/GenBank/DDBJ whole genome shotgun (WGS) entry which is preliminary data.</text>
</comment>
<protein>
    <submittedName>
        <fullName evidence="2">(spotted green pufferfish) hypothetical protein</fullName>
    </submittedName>
</protein>
<dbReference type="EMBL" id="CAAE01015004">
    <property type="protein sequence ID" value="CAG09250.1"/>
    <property type="molecule type" value="Genomic_DNA"/>
</dbReference>
<reference evidence="2" key="2">
    <citation type="submission" date="2004-02" db="EMBL/GenBank/DDBJ databases">
        <authorList>
            <consortium name="Genoscope"/>
            <consortium name="Whitehead Institute Centre for Genome Research"/>
        </authorList>
    </citation>
    <scope>NUCLEOTIDE SEQUENCE</scope>
</reference>